<dbReference type="Proteomes" id="UP000247498">
    <property type="component" value="Unassembled WGS sequence"/>
</dbReference>
<keyword evidence="3" id="KW-1185">Reference proteome</keyword>
<evidence type="ECO:0000256" key="1">
    <source>
        <dbReference type="SAM" id="MobiDB-lite"/>
    </source>
</evidence>
<proteinExistence type="predicted"/>
<sequence>MEDAIPVEEAAEALYWQAVQDSLAGRHAEGQARLRALGCAFALAPALWDAARGAGAGPCAAHAPQSAAGASAGDATGTAAAAAAGASVLALDGALPAALLRRLQAAFGPGARYWGDHGYEAAPFFSYVFPLAQESPAAPAQALEAAARLLHRRAAAVPSAERLLRGCTHVEFWAHSRGLDLPHQLHFDASSLLFLTGCGGPTVVLDQTPAGPRSGQRDGSAPPAGCDAAATTAAAAASAASAAAAERLEHHAELPLDADASQHLAPRAWLLHPAEGRWALWPGDLLHGVLPGQPELPIAASPLLAAPQGSAPPLRTTLVLAWWRGDPRDSLREAAPAPADEDGAPWPRPMMSLPPVAEAASGKGAFVQQRARWAADIALDPGEWEAMQAAQDEADAAAAAGGGGLEPVGSVVSPCWVAVGAEAGGAVGASSSGLDADAAAEEAALAEAPLPPLRFFLRSARDIEEQYPAAV</sequence>
<protein>
    <submittedName>
        <fullName evidence="2">Uncharacterized protein</fullName>
    </submittedName>
</protein>
<dbReference type="OrthoDB" id="552570at2759"/>
<comment type="caution">
    <text evidence="2">The sequence shown here is derived from an EMBL/GenBank/DDBJ whole genome shotgun (WGS) entry which is preliminary data.</text>
</comment>
<accession>A0A2V0PLM1</accession>
<dbReference type="AlphaFoldDB" id="A0A2V0PLM1"/>
<organism evidence="2 3">
    <name type="scientific">Raphidocelis subcapitata</name>
    <dbReference type="NCBI Taxonomy" id="307507"/>
    <lineage>
        <taxon>Eukaryota</taxon>
        <taxon>Viridiplantae</taxon>
        <taxon>Chlorophyta</taxon>
        <taxon>core chlorophytes</taxon>
        <taxon>Chlorophyceae</taxon>
        <taxon>CS clade</taxon>
        <taxon>Sphaeropleales</taxon>
        <taxon>Selenastraceae</taxon>
        <taxon>Raphidocelis</taxon>
    </lineage>
</organism>
<feature type="region of interest" description="Disordered" evidence="1">
    <location>
        <begin position="205"/>
        <end position="226"/>
    </location>
</feature>
<name>A0A2V0PLM1_9CHLO</name>
<reference evidence="2 3" key="1">
    <citation type="journal article" date="2018" name="Sci. Rep.">
        <title>Raphidocelis subcapitata (=Pseudokirchneriella subcapitata) provides an insight into genome evolution and environmental adaptations in the Sphaeropleales.</title>
        <authorList>
            <person name="Suzuki S."/>
            <person name="Yamaguchi H."/>
            <person name="Nakajima N."/>
            <person name="Kawachi M."/>
        </authorList>
    </citation>
    <scope>NUCLEOTIDE SEQUENCE [LARGE SCALE GENOMIC DNA]</scope>
    <source>
        <strain evidence="2 3">NIES-35</strain>
    </source>
</reference>
<evidence type="ECO:0000313" key="3">
    <source>
        <dbReference type="Proteomes" id="UP000247498"/>
    </source>
</evidence>
<evidence type="ECO:0000313" key="2">
    <source>
        <dbReference type="EMBL" id="GBF98247.1"/>
    </source>
</evidence>
<gene>
    <name evidence="2" type="ORF">Rsub_11067</name>
</gene>
<dbReference type="InParanoid" id="A0A2V0PLM1"/>
<dbReference type="EMBL" id="BDRX01000119">
    <property type="protein sequence ID" value="GBF98247.1"/>
    <property type="molecule type" value="Genomic_DNA"/>
</dbReference>